<name>A0A9W9DA46_9PLEO</name>
<proteinExistence type="predicted"/>
<dbReference type="EMBL" id="JAPEVA010000011">
    <property type="protein sequence ID" value="KAJ4409646.1"/>
    <property type="molecule type" value="Genomic_DNA"/>
</dbReference>
<dbReference type="Proteomes" id="UP001140510">
    <property type="component" value="Unassembled WGS sequence"/>
</dbReference>
<organism evidence="1 2">
    <name type="scientific">Didymella pomorum</name>
    <dbReference type="NCBI Taxonomy" id="749634"/>
    <lineage>
        <taxon>Eukaryota</taxon>
        <taxon>Fungi</taxon>
        <taxon>Dikarya</taxon>
        <taxon>Ascomycota</taxon>
        <taxon>Pezizomycotina</taxon>
        <taxon>Dothideomycetes</taxon>
        <taxon>Pleosporomycetidae</taxon>
        <taxon>Pleosporales</taxon>
        <taxon>Pleosporineae</taxon>
        <taxon>Didymellaceae</taxon>
        <taxon>Didymella</taxon>
    </lineage>
</organism>
<dbReference type="AlphaFoldDB" id="A0A9W9DA46"/>
<reference evidence="1" key="1">
    <citation type="submission" date="2022-10" db="EMBL/GenBank/DDBJ databases">
        <title>Tapping the CABI collections for fungal endophytes: first genome assemblies for Collariella, Neodidymelliopsis, Ascochyta clinopodiicola, Didymella pomorum, Didymosphaeria variabile, Neocosmospora piperis and Neocucurbitaria cava.</title>
        <authorList>
            <person name="Hill R."/>
        </authorList>
    </citation>
    <scope>NUCLEOTIDE SEQUENCE</scope>
    <source>
        <strain evidence="1">IMI 355091</strain>
    </source>
</reference>
<gene>
    <name evidence="1" type="ORF">N0V91_002567</name>
</gene>
<sequence length="140" mass="16100">MDIIKRINDPIEYNITELENMMLQGSNLAGGREADVSTIPLCRNPGGDEINWKSGYDAEMDETAKFMARCGFMWSHDWPEYCEDENECSKVMGWKTNNYIKSLRQDGDPSIPRYIGSFSKCKERHNSKAHPGWPKKDMAQ</sequence>
<dbReference type="OrthoDB" id="3800526at2759"/>
<protein>
    <submittedName>
        <fullName evidence="1">Uncharacterized protein</fullName>
    </submittedName>
</protein>
<evidence type="ECO:0000313" key="1">
    <source>
        <dbReference type="EMBL" id="KAJ4409646.1"/>
    </source>
</evidence>
<accession>A0A9W9DA46</accession>
<evidence type="ECO:0000313" key="2">
    <source>
        <dbReference type="Proteomes" id="UP001140510"/>
    </source>
</evidence>
<comment type="caution">
    <text evidence="1">The sequence shown here is derived from an EMBL/GenBank/DDBJ whole genome shotgun (WGS) entry which is preliminary data.</text>
</comment>
<keyword evidence="2" id="KW-1185">Reference proteome</keyword>